<dbReference type="Proteomes" id="UP001204953">
    <property type="component" value="Unassembled WGS sequence"/>
</dbReference>
<dbReference type="InterPro" id="IPR053840">
    <property type="entry name" value="Hfq_1"/>
</dbReference>
<proteinExistence type="predicted"/>
<evidence type="ECO:0000313" key="2">
    <source>
        <dbReference type="EMBL" id="MCP2726889.1"/>
    </source>
</evidence>
<organism evidence="2 3">
    <name type="scientific">Limnofasciculus baicalensis BBK-W-15</name>
    <dbReference type="NCBI Taxonomy" id="2699891"/>
    <lineage>
        <taxon>Bacteria</taxon>
        <taxon>Bacillati</taxon>
        <taxon>Cyanobacteriota</taxon>
        <taxon>Cyanophyceae</taxon>
        <taxon>Coleofasciculales</taxon>
        <taxon>Coleofasciculaceae</taxon>
        <taxon>Limnofasciculus</taxon>
        <taxon>Limnofasciculus baicalensis</taxon>
    </lineage>
</organism>
<gene>
    <name evidence="2" type="ORF">NJ959_00150</name>
</gene>
<feature type="domain" description="Hfq-related" evidence="1">
    <location>
        <begin position="8"/>
        <end position="68"/>
    </location>
</feature>
<comment type="caution">
    <text evidence="2">The sequence shown here is derived from an EMBL/GenBank/DDBJ whole genome shotgun (WGS) entry which is preliminary data.</text>
</comment>
<dbReference type="Pfam" id="PF21979">
    <property type="entry name" value="Hfq_1"/>
    <property type="match status" value="1"/>
</dbReference>
<dbReference type="Gene3D" id="2.30.30.100">
    <property type="match status" value="1"/>
</dbReference>
<dbReference type="AlphaFoldDB" id="A0AAE3GM41"/>
<reference evidence="2" key="1">
    <citation type="submission" date="2022-06" db="EMBL/GenBank/DDBJ databases">
        <title>New cyanobacteria of genus Symplocastrum in benthos of Lake Baikal.</title>
        <authorList>
            <person name="Sorokovikova E."/>
            <person name="Tikhonova I."/>
            <person name="Krasnopeev A."/>
            <person name="Evseev P."/>
            <person name="Gladkikh A."/>
            <person name="Belykh O."/>
        </authorList>
    </citation>
    <scope>NUCLEOTIDE SEQUENCE</scope>
    <source>
        <strain evidence="2">BBK-W-15</strain>
    </source>
</reference>
<name>A0AAE3GM41_9CYAN</name>
<sequence length="90" mass="10126">MTEFQTGLPSVRQIQGFIKEATLVQMRLLTNELLTGRVRWQDQHCICLLDDTDNPIVIWRHAIAYIKPESGGGGNRAVASVESQTVNIFQ</sequence>
<dbReference type="SUPFAM" id="SSF50182">
    <property type="entry name" value="Sm-like ribonucleoproteins"/>
    <property type="match status" value="1"/>
</dbReference>
<evidence type="ECO:0000313" key="3">
    <source>
        <dbReference type="Proteomes" id="UP001204953"/>
    </source>
</evidence>
<protein>
    <submittedName>
        <fullName evidence="2">RNA chaperone Hfq</fullName>
    </submittedName>
</protein>
<dbReference type="EMBL" id="JAMZMM010000001">
    <property type="protein sequence ID" value="MCP2726889.1"/>
    <property type="molecule type" value="Genomic_DNA"/>
</dbReference>
<keyword evidence="3" id="KW-1185">Reference proteome</keyword>
<evidence type="ECO:0000259" key="1">
    <source>
        <dbReference type="Pfam" id="PF21979"/>
    </source>
</evidence>
<accession>A0AAE3GM41</accession>
<dbReference type="NCBIfam" id="NF047718">
    <property type="entry name" value="Hfq_rel_Cyano"/>
    <property type="match status" value="1"/>
</dbReference>
<dbReference type="RefSeq" id="WP_254009710.1">
    <property type="nucleotide sequence ID" value="NZ_JAMZMM010000001.1"/>
</dbReference>
<dbReference type="InterPro" id="IPR010920">
    <property type="entry name" value="LSM_dom_sf"/>
</dbReference>